<dbReference type="GO" id="GO:0000221">
    <property type="term" value="C:vacuolar proton-transporting V-type ATPase, V1 domain"/>
    <property type="evidence" value="ECO:0007669"/>
    <property type="project" value="TreeGrafter"/>
</dbReference>
<evidence type="ECO:0000256" key="1">
    <source>
        <dbReference type="ARBA" id="ARBA00006138"/>
    </source>
</evidence>
<keyword evidence="2 6" id="KW-0813">Transport</keyword>
<comment type="function">
    <text evidence="5">Subunit of the peripheral V1 complex of vacuolar ATPase. Subunit C is necessary for the assembly of the catalytic sector of the enzyme and is likely to have a specific function in its catalytic activity. V-ATPase is responsible for acidifying a variety of intracellular compartments in eukaryotic cells.</text>
</comment>
<comment type="function">
    <text evidence="6">Subunit of the V1 complex of vacuolar(H+)-ATPase (V-ATPase), a multisubunit enzyme composed of a peripheral complex (V1) that hydrolyzes ATP and a membrane integral complex (V0) that translocates protons. V-ATPase is responsible for acidifying and maintaining the pH of intracellular compartments and in some cell types, is targeted to the plasma membrane, where it is responsible for acidifying the extracellular environment. Subunit C is necessary for the assembly of the catalytic sector of the enzyme and is likely to have a specific function in its catalytic activity.</text>
</comment>
<keyword evidence="3 6" id="KW-0375">Hydrogen ion transport</keyword>
<dbReference type="PANTHER" id="PTHR10137:SF0">
    <property type="entry name" value="V-TYPE PROTON ATPASE SUBUNIT C"/>
    <property type="match status" value="1"/>
</dbReference>
<dbReference type="CDD" id="cd14785">
    <property type="entry name" value="V-ATPase_C"/>
    <property type="match status" value="1"/>
</dbReference>
<evidence type="ECO:0000256" key="3">
    <source>
        <dbReference type="ARBA" id="ARBA00022781"/>
    </source>
</evidence>
<dbReference type="Pfam" id="PF03223">
    <property type="entry name" value="V-ATPase_C"/>
    <property type="match status" value="1"/>
</dbReference>
<dbReference type="InterPro" id="IPR036132">
    <property type="entry name" value="Vac_ATP_synth_c_sf"/>
</dbReference>
<gene>
    <name evidence="7" type="primary">ATP6C</name>
    <name evidence="7" type="ORF">TSPGSL018_14678</name>
</gene>
<dbReference type="GO" id="GO:0046961">
    <property type="term" value="F:proton-transporting ATPase activity, rotational mechanism"/>
    <property type="evidence" value="ECO:0007669"/>
    <property type="project" value="InterPro"/>
</dbReference>
<keyword evidence="4 6" id="KW-0406">Ion transport</keyword>
<evidence type="ECO:0000256" key="4">
    <source>
        <dbReference type="ARBA" id="ARBA00023065"/>
    </source>
</evidence>
<reference evidence="7" key="1">
    <citation type="submission" date="2014-05" db="EMBL/GenBank/DDBJ databases">
        <title>The transcriptome of the halophilic microalga Tetraselmis sp. GSL018 isolated from the Great Salt Lake, Utah.</title>
        <authorList>
            <person name="Jinkerson R.E."/>
            <person name="D'Adamo S."/>
            <person name="Posewitz M.C."/>
        </authorList>
    </citation>
    <scope>NUCLEOTIDE SEQUENCE</scope>
    <source>
        <strain evidence="7">GSL018</strain>
    </source>
</reference>
<dbReference type="Gene3D" id="1.20.1460.10">
    <property type="entry name" value="subunit c (vma5p) of the yeast v-atpase, domain 2"/>
    <property type="match status" value="1"/>
</dbReference>
<dbReference type="InterPro" id="IPR004907">
    <property type="entry name" value="ATPase_V1-cplx_csu"/>
</dbReference>
<proteinExistence type="inferred from homology"/>
<protein>
    <recommendedName>
        <fullName evidence="6">V-type proton ATPase subunit C</fullName>
    </recommendedName>
</protein>
<evidence type="ECO:0000256" key="2">
    <source>
        <dbReference type="ARBA" id="ARBA00022448"/>
    </source>
</evidence>
<sequence>MSYWLVSLPLLDNSVSNTWSTLQQKTTYDNDWSANYKFELPELRVGTLDSLMQLSDDLVKTSLSLEGVVGKIRRTLIDVCGSPLGATTIDNKPVTSYLTSFQWDEAKYPSRRSLQDTVSKIQEEMLKLDDDLKVRVSEYNTVKTALQSAQRKTQGNLLVRDLNSIVKPEHVVDSENLCTLVVVVSKFSHGDWLKNYETMTDFVVPRSSVVVAQDNDYIMCTVTLFRRIVDDFKQECRSRGFTVRDFTYSEEAKEAQESELSALKEDSAAKLESLSEWCQTAFAEAFTSWIHVCGIRLFTESILRYGLPPQFLPVLMQPKSAKMEGKIRNVLGNNFGAPGSKFWKVDNKEDVNIGYEGEYTPYVCFSISLE</sequence>
<dbReference type="PANTHER" id="PTHR10137">
    <property type="entry name" value="V-TYPE PROTON ATPASE SUBUNIT C"/>
    <property type="match status" value="1"/>
</dbReference>
<comment type="similarity">
    <text evidence="1 6">Belongs to the V-ATPase C subunit family.</text>
</comment>
<evidence type="ECO:0000256" key="5">
    <source>
        <dbReference type="ARBA" id="ARBA00025445"/>
    </source>
</evidence>
<accession>A0A061S705</accession>
<dbReference type="FunFam" id="3.30.70.100:FF:000002">
    <property type="entry name" value="V-type proton ATPase subunit C"/>
    <property type="match status" value="1"/>
</dbReference>
<dbReference type="SUPFAM" id="SSF118203">
    <property type="entry name" value="Vacuolar ATP synthase subunit C"/>
    <property type="match status" value="1"/>
</dbReference>
<evidence type="ECO:0000256" key="6">
    <source>
        <dbReference type="RuleBase" id="RU364010"/>
    </source>
</evidence>
<dbReference type="Gene3D" id="3.30.70.100">
    <property type="match status" value="1"/>
</dbReference>
<name>A0A061S705_9CHLO</name>
<dbReference type="AlphaFoldDB" id="A0A061S705"/>
<dbReference type="Gene3D" id="3.30.70.1180">
    <property type="entry name" value="Vacuolar atp synthase subunit c, domain 1"/>
    <property type="match status" value="1"/>
</dbReference>
<evidence type="ECO:0000313" key="7">
    <source>
        <dbReference type="EMBL" id="JAC78630.1"/>
    </source>
</evidence>
<dbReference type="EMBL" id="GBEZ01006787">
    <property type="protein sequence ID" value="JAC78630.1"/>
    <property type="molecule type" value="Transcribed_RNA"/>
</dbReference>
<organism evidence="7">
    <name type="scientific">Tetraselmis sp. GSL018</name>
    <dbReference type="NCBI Taxonomy" id="582737"/>
    <lineage>
        <taxon>Eukaryota</taxon>
        <taxon>Viridiplantae</taxon>
        <taxon>Chlorophyta</taxon>
        <taxon>core chlorophytes</taxon>
        <taxon>Chlorodendrophyceae</taxon>
        <taxon>Chlorodendrales</taxon>
        <taxon>Chlorodendraceae</taxon>
        <taxon>Tetraselmis</taxon>
    </lineage>
</organism>
<comment type="subunit">
    <text evidence="6">V-ATPase is a heteromultimeric enzyme composed of a peripheral catalytic V1 complex (components A to H) attached to an integral membrane V0 proton pore complex.</text>
</comment>